<dbReference type="InterPro" id="IPR036685">
    <property type="entry name" value="YehU-like_sf"/>
</dbReference>
<dbReference type="RefSeq" id="WP_407348658.1">
    <property type="nucleotide sequence ID" value="NZ_CP136864.1"/>
</dbReference>
<dbReference type="SUPFAM" id="SSF118001">
    <property type="entry name" value="YehU-like"/>
    <property type="match status" value="1"/>
</dbReference>
<gene>
    <name evidence="2" type="ORF">R0135_02325</name>
</gene>
<dbReference type="Gene3D" id="1.10.10.610">
    <property type="entry name" value="YehU-like"/>
    <property type="match status" value="1"/>
</dbReference>
<dbReference type="InterPro" id="IPR010648">
    <property type="entry name" value="UPF0270"/>
</dbReference>
<evidence type="ECO:0000313" key="3">
    <source>
        <dbReference type="Proteomes" id="UP001626537"/>
    </source>
</evidence>
<keyword evidence="3" id="KW-1185">Reference proteome</keyword>
<accession>A0ABZ0I5C9</accession>
<organism evidence="2 3">
    <name type="scientific">Congregibacter variabilis</name>
    <dbReference type="NCBI Taxonomy" id="3081200"/>
    <lineage>
        <taxon>Bacteria</taxon>
        <taxon>Pseudomonadati</taxon>
        <taxon>Pseudomonadota</taxon>
        <taxon>Gammaproteobacteria</taxon>
        <taxon>Cellvibrionales</taxon>
        <taxon>Halieaceae</taxon>
        <taxon>Congregibacter</taxon>
    </lineage>
</organism>
<sequence>MAQLVRVPLERVPQEQLEALLEEYASRDGTDYGSEETSLSDRVTQLQSQLRSAKLQLLFDVDSQQWDIVSAEDAQRLLGDGEDA</sequence>
<dbReference type="Pfam" id="PF06794">
    <property type="entry name" value="UPF0270"/>
    <property type="match status" value="1"/>
</dbReference>
<reference evidence="2 3" key="1">
    <citation type="submission" date="2023-10" db="EMBL/GenBank/DDBJ databases">
        <title>Two novel species belonging to the OM43/NOR5 clade.</title>
        <authorList>
            <person name="Park M."/>
        </authorList>
    </citation>
    <scope>NUCLEOTIDE SEQUENCE [LARGE SCALE GENOMIC DNA]</scope>
    <source>
        <strain evidence="2 3">IMCC43200</strain>
    </source>
</reference>
<evidence type="ECO:0000256" key="1">
    <source>
        <dbReference type="ARBA" id="ARBA00006450"/>
    </source>
</evidence>
<evidence type="ECO:0000313" key="2">
    <source>
        <dbReference type="EMBL" id="WOJ94019.1"/>
    </source>
</evidence>
<proteinExistence type="inferred from homology"/>
<protein>
    <submittedName>
        <fullName evidence="2">YheU family protein</fullName>
    </submittedName>
</protein>
<dbReference type="EMBL" id="CP136864">
    <property type="protein sequence ID" value="WOJ94019.1"/>
    <property type="molecule type" value="Genomic_DNA"/>
</dbReference>
<dbReference type="Proteomes" id="UP001626537">
    <property type="component" value="Chromosome"/>
</dbReference>
<name>A0ABZ0I5C9_9GAMM</name>
<comment type="similarity">
    <text evidence="1">Belongs to the UPF0270 family.</text>
</comment>